<accession>A0A562J4D6</accession>
<protein>
    <submittedName>
        <fullName evidence="1">SIR2-like protein</fullName>
    </submittedName>
</protein>
<keyword evidence="2" id="KW-1185">Reference proteome</keyword>
<dbReference type="Gene3D" id="3.30.420.10">
    <property type="entry name" value="Ribonuclease H-like superfamily/Ribonuclease H"/>
    <property type="match status" value="1"/>
</dbReference>
<comment type="caution">
    <text evidence="1">The sequence shown here is derived from an EMBL/GenBank/DDBJ whole genome shotgun (WGS) entry which is preliminary data.</text>
</comment>
<dbReference type="GO" id="GO:0003676">
    <property type="term" value="F:nucleic acid binding"/>
    <property type="evidence" value="ECO:0007669"/>
    <property type="project" value="InterPro"/>
</dbReference>
<dbReference type="InterPro" id="IPR029035">
    <property type="entry name" value="DHS-like_NAD/FAD-binding_dom"/>
</dbReference>
<name>A0A562J4D6_9FIRM</name>
<dbReference type="EMBL" id="VLKH01000012">
    <property type="protein sequence ID" value="TWH77764.1"/>
    <property type="molecule type" value="Genomic_DNA"/>
</dbReference>
<sequence>MRYMNQSDFIRTFKIMGKNSFDFFLGSGASVQAGIPTGGNLVWYFKQQIFCSNTNTSSEFMKDLQSKQVRIKLQNYFDSTLDNPPLWSPIEYAYYFEKCFPTSIAREKFIQDLVRDRKPSLGHLCLGHLMINGFVQSVWTTNFDSLVENGISMLSPTQSFKVHSSANQANATMTGDESFIKIYKLHGDYRYDKIKNTTQELQSLENLISDKFVRQINGKGIIVIGYSGSDESIMSELENNFESLKYGLIWMIQKGGEINERVRELMEKICQVNELSAIVEIDGFDEILYQCYQAVEISNELIDGQWKNFHKRKLPITFMAKHPDHFIKTNTFLAEEIPMCMSFQTDITSWKELRRVNVGNKIIAALYSGRIYCLENEEDINSVFKGHILSKIIEDSIPAKDLYRDNSIYIGMLYDLISDVLCRRKNIKPFDKLKFYLLNSRTEYMENYWKYDACEMYIHYENSKFYLSLLPTVYMEQKDGYKIEDTQKQTLINDIMSKLYNKQYNEKLYLWNNLLIVQNKEIIFEKKKFILRFSKVCLSSNGLDRKLSWPNIDSYQFEEPKMSFNVDKDDKKVTINQIKGLIAYAPIDVSFSKGIIRASIRISIIAPDQQVDKLISHLNRLKNKGTLKNSNDGFLQPYSGFESIYRRGLDIPDKDDKLRCLIYDEKKALAISRNAFVAMLKRGIDKIATNSLETDVLIIYIPNKFKRFREDIDGINDFNLHDAIKLYGTDKGVKIQFIEEKSINYYDNCKVMWGLSTSLYAKANGVLWHPAFFESDTAFVGISYAYSQKKGISIGCSQLFDCTGTGIRLIMRKIENPQFKGHNPYMKCDEARAVMSSLREQYYRSSPTQRLSRIVVHKTTPFTNEEIKGFTQALEGIDDIELLQIQELSPWRAIRFGERATDGAANFAIKRGTTIKVTDDSFLIWTHGTIQHEDLKGKMNYYKGGRGIPSPLLVRRYYGKASGETLVNEILMLTKMNWNSGDSLYKVLPVTLDFAKVLSRMSKQEEVIYNQAYDFRYFM</sequence>
<dbReference type="AlphaFoldDB" id="A0A562J4D6"/>
<evidence type="ECO:0000313" key="1">
    <source>
        <dbReference type="EMBL" id="TWH77764.1"/>
    </source>
</evidence>
<dbReference type="Proteomes" id="UP000315343">
    <property type="component" value="Unassembled WGS sequence"/>
</dbReference>
<gene>
    <name evidence="1" type="ORF">LY60_03273</name>
</gene>
<evidence type="ECO:0000313" key="2">
    <source>
        <dbReference type="Proteomes" id="UP000315343"/>
    </source>
</evidence>
<dbReference type="Gene3D" id="3.40.50.1220">
    <property type="entry name" value="TPP-binding domain"/>
    <property type="match status" value="1"/>
</dbReference>
<dbReference type="SUPFAM" id="SSF52467">
    <property type="entry name" value="DHS-like NAD/FAD-binding domain"/>
    <property type="match status" value="1"/>
</dbReference>
<dbReference type="SUPFAM" id="SSF53098">
    <property type="entry name" value="Ribonuclease H-like"/>
    <property type="match status" value="1"/>
</dbReference>
<dbReference type="Gene3D" id="3.40.50.2300">
    <property type="match status" value="1"/>
</dbReference>
<dbReference type="InterPro" id="IPR036397">
    <property type="entry name" value="RNaseH_sf"/>
</dbReference>
<dbReference type="CDD" id="cd04659">
    <property type="entry name" value="Piwi_piwi-like_ProArk"/>
    <property type="match status" value="1"/>
</dbReference>
<proteinExistence type="predicted"/>
<dbReference type="Pfam" id="PF13289">
    <property type="entry name" value="SIR2_2"/>
    <property type="match status" value="1"/>
</dbReference>
<organism evidence="1 2">
    <name type="scientific">Sedimentibacter saalensis</name>
    <dbReference type="NCBI Taxonomy" id="130788"/>
    <lineage>
        <taxon>Bacteria</taxon>
        <taxon>Bacillati</taxon>
        <taxon>Bacillota</taxon>
        <taxon>Tissierellia</taxon>
        <taxon>Sedimentibacter</taxon>
    </lineage>
</organism>
<dbReference type="InterPro" id="IPR012337">
    <property type="entry name" value="RNaseH-like_sf"/>
</dbReference>
<reference evidence="1 2" key="1">
    <citation type="submission" date="2019-07" db="EMBL/GenBank/DDBJ databases">
        <title>Genomic Encyclopedia of Type Strains, Phase I: the one thousand microbial genomes (KMG-I) project.</title>
        <authorList>
            <person name="Kyrpides N."/>
        </authorList>
    </citation>
    <scope>NUCLEOTIDE SEQUENCE [LARGE SCALE GENOMIC DNA]</scope>
    <source>
        <strain evidence="1 2">DSM 13558</strain>
    </source>
</reference>